<evidence type="ECO:0000313" key="1">
    <source>
        <dbReference type="EMBL" id="GBO94490.1"/>
    </source>
</evidence>
<dbReference type="RefSeq" id="WP_116270745.1">
    <property type="nucleotide sequence ID" value="NZ_BGZJ01000002.1"/>
</dbReference>
<protein>
    <submittedName>
        <fullName evidence="1">Uncharacterized protein</fullName>
    </submittedName>
</protein>
<gene>
    <name evidence="1" type="ORF">MESMUL_18440</name>
</gene>
<dbReference type="Gene3D" id="3.30.70.360">
    <property type="match status" value="1"/>
</dbReference>
<reference evidence="1 2" key="1">
    <citation type="journal article" date="2018" name="Int. J. Syst. Evol. Microbiol.">
        <title>Mesosutterella multiformis gen. nov., sp. nov., a member of the family Sutterellaceae and Sutterella megalosphaeroides sp. nov., isolated from human faeces.</title>
        <authorList>
            <person name="Sakamoto M."/>
            <person name="Ikeyama N."/>
            <person name="Kunihiro T."/>
            <person name="Iino T."/>
            <person name="Yuki M."/>
            <person name="Ohkuma M."/>
        </authorList>
    </citation>
    <scope>NUCLEOTIDE SEQUENCE [LARGE SCALE GENOMIC DNA]</scope>
    <source>
        <strain evidence="1 2">4NBBH2</strain>
    </source>
</reference>
<dbReference type="AlphaFoldDB" id="A0A388SGC5"/>
<evidence type="ECO:0000313" key="2">
    <source>
        <dbReference type="Proteomes" id="UP000266091"/>
    </source>
</evidence>
<accession>A0A401LIH7</accession>
<keyword evidence="2" id="KW-1185">Reference proteome</keyword>
<comment type="caution">
    <text evidence="1">The sequence shown here is derived from an EMBL/GenBank/DDBJ whole genome shotgun (WGS) entry which is preliminary data.</text>
</comment>
<dbReference type="OrthoDB" id="9901311at2"/>
<name>A0A388SGC5_9BURK</name>
<accession>A0A388SGC5</accession>
<dbReference type="EMBL" id="BGZJ01000002">
    <property type="protein sequence ID" value="GBO94490.1"/>
    <property type="molecule type" value="Genomic_DNA"/>
</dbReference>
<sequence length="158" mass="17173">MAFGQKVLSRVKSALMFDPRSDAPVTRRVAFVIEPNTKTEGKAPEAGAAISGAAELILRVETAAQAIWGAEAHVVSLGDTGVPLSCGPSRVEVKIEARARSEGEMKHLISLLREEARVICDRRRLIITEEQISERVVKPGTPEPVIETVTEETRIYGV</sequence>
<organism evidence="1 2">
    <name type="scientific">Mesosutterella multiformis</name>
    <dbReference type="NCBI Taxonomy" id="2259133"/>
    <lineage>
        <taxon>Bacteria</taxon>
        <taxon>Pseudomonadati</taxon>
        <taxon>Pseudomonadota</taxon>
        <taxon>Betaproteobacteria</taxon>
        <taxon>Burkholderiales</taxon>
        <taxon>Sutterellaceae</taxon>
        <taxon>Mesosutterella</taxon>
    </lineage>
</organism>
<dbReference type="Proteomes" id="UP000266091">
    <property type="component" value="Unassembled WGS sequence"/>
</dbReference>
<proteinExistence type="predicted"/>